<protein>
    <submittedName>
        <fullName evidence="1">Uncharacterized protein</fullName>
    </submittedName>
</protein>
<dbReference type="EMBL" id="CM010630">
    <property type="protein sequence ID" value="RID72407.1"/>
    <property type="molecule type" value="Genomic_DNA"/>
</dbReference>
<dbReference type="Proteomes" id="UP000264353">
    <property type="component" value="Chromosome A3"/>
</dbReference>
<gene>
    <name evidence="1" type="ORF">BRARA_C04301</name>
</gene>
<evidence type="ECO:0000313" key="1">
    <source>
        <dbReference type="EMBL" id="RID72407.1"/>
    </source>
</evidence>
<evidence type="ECO:0000313" key="2">
    <source>
        <dbReference type="Proteomes" id="UP000264353"/>
    </source>
</evidence>
<name>A0A398A3K2_BRACM</name>
<proteinExistence type="predicted"/>
<dbReference type="AlphaFoldDB" id="A0A398A3K2"/>
<reference evidence="1 2" key="1">
    <citation type="submission" date="2018-06" db="EMBL/GenBank/DDBJ databases">
        <title>WGS assembly of Brassica rapa FPsc.</title>
        <authorList>
            <person name="Bowman J."/>
            <person name="Kohchi T."/>
            <person name="Yamato K."/>
            <person name="Jenkins J."/>
            <person name="Shu S."/>
            <person name="Ishizaki K."/>
            <person name="Yamaoka S."/>
            <person name="Nishihama R."/>
            <person name="Nakamura Y."/>
            <person name="Berger F."/>
            <person name="Adam C."/>
            <person name="Aki S."/>
            <person name="Althoff F."/>
            <person name="Araki T."/>
            <person name="Arteaga-Vazquez M."/>
            <person name="Balasubrmanian S."/>
            <person name="Bauer D."/>
            <person name="Boehm C."/>
            <person name="Briginshaw L."/>
            <person name="Caballero-Perez J."/>
            <person name="Catarino B."/>
            <person name="Chen F."/>
            <person name="Chiyoda S."/>
            <person name="Chovatia M."/>
            <person name="Davies K."/>
            <person name="Delmans M."/>
            <person name="Demura T."/>
            <person name="Dierschke T."/>
            <person name="Dolan L."/>
            <person name="Dorantes-Acosta A."/>
            <person name="Eklund D."/>
            <person name="Florent S."/>
            <person name="Flores-Sandoval E."/>
            <person name="Fujiyama A."/>
            <person name="Fukuzawa H."/>
            <person name="Galik B."/>
            <person name="Grimanelli D."/>
            <person name="Grimwood J."/>
            <person name="Grossniklaus U."/>
            <person name="Hamada T."/>
            <person name="Haseloff J."/>
            <person name="Hetherington A."/>
            <person name="Higo A."/>
            <person name="Hirakawa Y."/>
            <person name="Hundley H."/>
            <person name="Ikeda Y."/>
            <person name="Inoue K."/>
            <person name="Inoue S."/>
            <person name="Ishida S."/>
            <person name="Jia Q."/>
            <person name="Kakita M."/>
            <person name="Kanazawa T."/>
            <person name="Kawai Y."/>
            <person name="Kawashima T."/>
            <person name="Kennedy M."/>
            <person name="Kinose K."/>
            <person name="Kinoshita T."/>
            <person name="Kohara Y."/>
            <person name="Koide E."/>
            <person name="Komatsu K."/>
            <person name="Kopischke S."/>
            <person name="Kubo M."/>
            <person name="Kyozuka J."/>
            <person name="Lagercrantz U."/>
            <person name="Lin S."/>
            <person name="Lindquist E."/>
            <person name="Lipzen A."/>
            <person name="Lu C."/>
            <person name="Luna E."/>
            <person name="Martienssen R."/>
            <person name="Minamino N."/>
            <person name="Mizutani M."/>
            <person name="Mizutani M."/>
            <person name="Mochizuki N."/>
            <person name="Monte I."/>
            <person name="Mosher R."/>
            <person name="Nagasaki H."/>
            <person name="Nakagami H."/>
            <person name="Naramoto S."/>
            <person name="Nishitani K."/>
            <person name="Ohtani M."/>
            <person name="Okamoto T."/>
            <person name="Okumura M."/>
            <person name="Phillips J."/>
            <person name="Pollak B."/>
            <person name="Reinders A."/>
            <person name="Roevekamp M."/>
            <person name="Sano R."/>
            <person name="Sawa S."/>
            <person name="Schmid M."/>
            <person name="Shirakawa M."/>
            <person name="Solano R."/>
            <person name="Spunde A."/>
            <person name="Suetsugu N."/>
            <person name="Sugano S."/>
            <person name="Sugiyama A."/>
            <person name="Sun R."/>
            <person name="Suzuki Y."/>
            <person name="Takenaka M."/>
            <person name="Takezawa D."/>
            <person name="Tomogane H."/>
            <person name="Tsuzuki M."/>
            <person name="Ueda T."/>
            <person name="Umeda M."/>
            <person name="Ward J."/>
            <person name="Watanabe Y."/>
            <person name="Yazaki K."/>
            <person name="Yokoyama R."/>
            <person name="Yoshitake Y."/>
            <person name="Yotsui I."/>
            <person name="Zachgo S."/>
            <person name="Schmutz J."/>
        </authorList>
    </citation>
    <scope>NUCLEOTIDE SEQUENCE [LARGE SCALE GENOMIC DNA]</scope>
    <source>
        <strain evidence="2">cv. B-3</strain>
    </source>
</reference>
<sequence length="66" mass="7841">MKDFFLKFYRFIGEREASLKCSMAARIEKLLRDVDGLYWIRAHWYMILFSASRVAAKVLNLFIPPP</sequence>
<organism evidence="1 2">
    <name type="scientific">Brassica campestris</name>
    <name type="common">Field mustard</name>
    <dbReference type="NCBI Taxonomy" id="3711"/>
    <lineage>
        <taxon>Eukaryota</taxon>
        <taxon>Viridiplantae</taxon>
        <taxon>Streptophyta</taxon>
        <taxon>Embryophyta</taxon>
        <taxon>Tracheophyta</taxon>
        <taxon>Spermatophyta</taxon>
        <taxon>Magnoliopsida</taxon>
        <taxon>eudicotyledons</taxon>
        <taxon>Gunneridae</taxon>
        <taxon>Pentapetalae</taxon>
        <taxon>rosids</taxon>
        <taxon>malvids</taxon>
        <taxon>Brassicales</taxon>
        <taxon>Brassicaceae</taxon>
        <taxon>Brassiceae</taxon>
        <taxon>Brassica</taxon>
    </lineage>
</organism>
<accession>A0A398A3K2</accession>